<reference evidence="2 3" key="1">
    <citation type="journal article" date="2023" name="Sci. Data">
        <title>Genome assembly of the Korean intertidal mud-creeper Batillaria attramentaria.</title>
        <authorList>
            <person name="Patra A.K."/>
            <person name="Ho P.T."/>
            <person name="Jun S."/>
            <person name="Lee S.J."/>
            <person name="Kim Y."/>
            <person name="Won Y.J."/>
        </authorList>
    </citation>
    <scope>NUCLEOTIDE SEQUENCE [LARGE SCALE GENOMIC DNA]</scope>
    <source>
        <strain evidence="2">Wonlab-2016</strain>
    </source>
</reference>
<protein>
    <submittedName>
        <fullName evidence="2">Uncharacterized protein</fullName>
    </submittedName>
</protein>
<dbReference type="Proteomes" id="UP001519460">
    <property type="component" value="Unassembled WGS sequence"/>
</dbReference>
<accession>A0ABD0L9Q2</accession>
<feature type="compositionally biased region" description="Basic and acidic residues" evidence="1">
    <location>
        <begin position="72"/>
        <end position="83"/>
    </location>
</feature>
<gene>
    <name evidence="2" type="ORF">BaRGS_00012707</name>
</gene>
<dbReference type="AlphaFoldDB" id="A0ABD0L9Q2"/>
<name>A0ABD0L9Q2_9CAEN</name>
<proteinExistence type="predicted"/>
<dbReference type="EMBL" id="JACVVK020000070">
    <property type="protein sequence ID" value="KAK7496006.1"/>
    <property type="molecule type" value="Genomic_DNA"/>
</dbReference>
<sequence>MATTTSRALKFIYLTCGKGRGGKHKQGKGGKHWHVPRKEATSCASNWLCWRNNIEGEKDSALNDHVTTSRQGQERAIWRKHES</sequence>
<evidence type="ECO:0000313" key="2">
    <source>
        <dbReference type="EMBL" id="KAK7496006.1"/>
    </source>
</evidence>
<feature type="region of interest" description="Disordered" evidence="1">
    <location>
        <begin position="64"/>
        <end position="83"/>
    </location>
</feature>
<comment type="caution">
    <text evidence="2">The sequence shown here is derived from an EMBL/GenBank/DDBJ whole genome shotgun (WGS) entry which is preliminary data.</text>
</comment>
<evidence type="ECO:0000256" key="1">
    <source>
        <dbReference type="SAM" id="MobiDB-lite"/>
    </source>
</evidence>
<keyword evidence="3" id="KW-1185">Reference proteome</keyword>
<organism evidence="2 3">
    <name type="scientific">Batillaria attramentaria</name>
    <dbReference type="NCBI Taxonomy" id="370345"/>
    <lineage>
        <taxon>Eukaryota</taxon>
        <taxon>Metazoa</taxon>
        <taxon>Spiralia</taxon>
        <taxon>Lophotrochozoa</taxon>
        <taxon>Mollusca</taxon>
        <taxon>Gastropoda</taxon>
        <taxon>Caenogastropoda</taxon>
        <taxon>Sorbeoconcha</taxon>
        <taxon>Cerithioidea</taxon>
        <taxon>Batillariidae</taxon>
        <taxon>Batillaria</taxon>
    </lineage>
</organism>
<evidence type="ECO:0000313" key="3">
    <source>
        <dbReference type="Proteomes" id="UP001519460"/>
    </source>
</evidence>